<feature type="compositionally biased region" description="Basic residues" evidence="7">
    <location>
        <begin position="325"/>
        <end position="334"/>
    </location>
</feature>
<keyword evidence="3" id="KW-0238">DNA-binding</keyword>
<name>A0A7R9GHH0_9CRUS</name>
<sequence length="437" mass="46954">MFPDAHAACLEKSTFYIKATSIKRRGLASLRSVHERPTLFMYRSRLLTRTIVCLQHSLFDLVTVEPWAMSPVGQMDNYIPAHYHGLEAQDAQHSQMAQMGNNNMKVEEMSLHGHSQYLCDSNGMKTLVATQGGPGGGGSTGQQVQDPQPSTSHPRDSQAKLGLPNGKKTKGRVKIKMEFIDNKLRRYTTFSKRKTGIMKKAYELSTLTGTQVMLLVASETGHVYTFATRKLQPMITSDTGKDLIQMCLNSPDPPADPHCHANDPRGQPSGFEETDLTYSVDDEKVRAPTSIMFGAAPPLSHATQMSPPLLHHHHHHGAAAAAAAAHHHHHHHQHSGGAGAYHVPPHHIPVHQQQHHHHAQAAYSPQGMVLHAHPGTASPPGAGAGAGALLVHTPSSGGGGGGVSPSSTPSPTAGMGHRLSQSHHISCSGAAQQHLDT</sequence>
<organism evidence="9">
    <name type="scientific">Notodromas monacha</name>
    <dbReference type="NCBI Taxonomy" id="399045"/>
    <lineage>
        <taxon>Eukaryota</taxon>
        <taxon>Metazoa</taxon>
        <taxon>Ecdysozoa</taxon>
        <taxon>Arthropoda</taxon>
        <taxon>Crustacea</taxon>
        <taxon>Oligostraca</taxon>
        <taxon>Ostracoda</taxon>
        <taxon>Podocopa</taxon>
        <taxon>Podocopida</taxon>
        <taxon>Cypridocopina</taxon>
        <taxon>Cypridoidea</taxon>
        <taxon>Cyprididae</taxon>
        <taxon>Notodromas</taxon>
    </lineage>
</organism>
<dbReference type="GO" id="GO:0005634">
    <property type="term" value="C:nucleus"/>
    <property type="evidence" value="ECO:0007669"/>
    <property type="project" value="UniProtKB-SubCell"/>
</dbReference>
<reference evidence="9" key="1">
    <citation type="submission" date="2020-11" db="EMBL/GenBank/DDBJ databases">
        <authorList>
            <person name="Tran Van P."/>
        </authorList>
    </citation>
    <scope>NUCLEOTIDE SEQUENCE</scope>
</reference>
<dbReference type="Pfam" id="PF00319">
    <property type="entry name" value="SRF-TF"/>
    <property type="match status" value="1"/>
</dbReference>
<dbReference type="PROSITE" id="PS00350">
    <property type="entry name" value="MADS_BOX_1"/>
    <property type="match status" value="1"/>
</dbReference>
<evidence type="ECO:0000256" key="7">
    <source>
        <dbReference type="SAM" id="MobiDB-lite"/>
    </source>
</evidence>
<dbReference type="PRINTS" id="PR00404">
    <property type="entry name" value="MADSDOMAIN"/>
</dbReference>
<dbReference type="InterPro" id="IPR002100">
    <property type="entry name" value="TF_MADSbox"/>
</dbReference>
<keyword evidence="5" id="KW-0539">Nucleus</keyword>
<dbReference type="OrthoDB" id="2284405at2759"/>
<dbReference type="GO" id="GO:0046983">
    <property type="term" value="F:protein dimerization activity"/>
    <property type="evidence" value="ECO:0007669"/>
    <property type="project" value="InterPro"/>
</dbReference>
<dbReference type="EMBL" id="OA884701">
    <property type="protein sequence ID" value="CAD7281163.1"/>
    <property type="molecule type" value="Genomic_DNA"/>
</dbReference>
<comment type="subcellular location">
    <subcellularLocation>
        <location evidence="1">Nucleus</location>
    </subcellularLocation>
</comment>
<dbReference type="FunFam" id="3.40.1810.10:FF:000002">
    <property type="entry name" value="Serum response factor b"/>
    <property type="match status" value="1"/>
</dbReference>
<dbReference type="EMBL" id="CAJPEX010002664">
    <property type="protein sequence ID" value="CAG0921315.1"/>
    <property type="molecule type" value="Genomic_DNA"/>
</dbReference>
<feature type="compositionally biased region" description="Basic residues" evidence="7">
    <location>
        <begin position="344"/>
        <end position="359"/>
    </location>
</feature>
<dbReference type="PROSITE" id="PS50066">
    <property type="entry name" value="MADS_BOX_2"/>
    <property type="match status" value="1"/>
</dbReference>
<dbReference type="SUPFAM" id="SSF55455">
    <property type="entry name" value="SRF-like"/>
    <property type="match status" value="1"/>
</dbReference>
<dbReference type="InterPro" id="IPR033897">
    <property type="entry name" value="SRF-like_MADS-box"/>
</dbReference>
<keyword evidence="10" id="KW-1185">Reference proteome</keyword>
<accession>A0A7R9GHH0</accession>
<dbReference type="InterPro" id="IPR036879">
    <property type="entry name" value="TF_MADSbox_sf"/>
</dbReference>
<evidence type="ECO:0000256" key="3">
    <source>
        <dbReference type="ARBA" id="ARBA00023125"/>
    </source>
</evidence>
<feature type="region of interest" description="Disordered" evidence="7">
    <location>
        <begin position="251"/>
        <end position="273"/>
    </location>
</feature>
<evidence type="ECO:0000256" key="4">
    <source>
        <dbReference type="ARBA" id="ARBA00023163"/>
    </source>
</evidence>
<evidence type="ECO:0000256" key="5">
    <source>
        <dbReference type="ARBA" id="ARBA00023242"/>
    </source>
</evidence>
<evidence type="ECO:0000259" key="8">
    <source>
        <dbReference type="PROSITE" id="PS50066"/>
    </source>
</evidence>
<dbReference type="GO" id="GO:0000987">
    <property type="term" value="F:cis-regulatory region sequence-specific DNA binding"/>
    <property type="evidence" value="ECO:0007669"/>
    <property type="project" value="InterPro"/>
</dbReference>
<protein>
    <recommendedName>
        <fullName evidence="6">Serum response factor homolog</fullName>
    </recommendedName>
</protein>
<evidence type="ECO:0000256" key="6">
    <source>
        <dbReference type="ARBA" id="ARBA00069746"/>
    </source>
</evidence>
<dbReference type="GO" id="GO:0000981">
    <property type="term" value="F:DNA-binding transcription factor activity, RNA polymerase II-specific"/>
    <property type="evidence" value="ECO:0007669"/>
    <property type="project" value="InterPro"/>
</dbReference>
<dbReference type="SMART" id="SM00432">
    <property type="entry name" value="MADS"/>
    <property type="match status" value="1"/>
</dbReference>
<keyword evidence="2" id="KW-0805">Transcription regulation</keyword>
<feature type="compositionally biased region" description="Polar residues" evidence="7">
    <location>
        <begin position="422"/>
        <end position="431"/>
    </location>
</feature>
<keyword evidence="4" id="KW-0804">Transcription</keyword>
<dbReference type="CDD" id="cd00266">
    <property type="entry name" value="MADS_SRF_like"/>
    <property type="match status" value="1"/>
</dbReference>
<feature type="domain" description="MADS-box" evidence="8">
    <location>
        <begin position="170"/>
        <end position="230"/>
    </location>
</feature>
<dbReference type="Proteomes" id="UP000678499">
    <property type="component" value="Unassembled WGS sequence"/>
</dbReference>
<dbReference type="PANTHER" id="PTHR48019">
    <property type="entry name" value="SERUM RESPONSE FACTOR HOMOLOG"/>
    <property type="match status" value="1"/>
</dbReference>
<dbReference type="AlphaFoldDB" id="A0A7R9GHH0"/>
<proteinExistence type="predicted"/>
<evidence type="ECO:0000256" key="2">
    <source>
        <dbReference type="ARBA" id="ARBA00023015"/>
    </source>
</evidence>
<dbReference type="InterPro" id="IPR050142">
    <property type="entry name" value="MADS-box/MEF2_TF"/>
</dbReference>
<dbReference type="Gene3D" id="3.40.1810.10">
    <property type="entry name" value="Transcription factor, MADS-box"/>
    <property type="match status" value="1"/>
</dbReference>
<dbReference type="GO" id="GO:0045944">
    <property type="term" value="P:positive regulation of transcription by RNA polymerase II"/>
    <property type="evidence" value="ECO:0007669"/>
    <property type="project" value="InterPro"/>
</dbReference>
<evidence type="ECO:0000256" key="1">
    <source>
        <dbReference type="ARBA" id="ARBA00004123"/>
    </source>
</evidence>
<evidence type="ECO:0000313" key="10">
    <source>
        <dbReference type="Proteomes" id="UP000678499"/>
    </source>
</evidence>
<evidence type="ECO:0000313" key="9">
    <source>
        <dbReference type="EMBL" id="CAD7281163.1"/>
    </source>
</evidence>
<feature type="region of interest" description="Disordered" evidence="7">
    <location>
        <begin position="296"/>
        <end position="437"/>
    </location>
</feature>
<gene>
    <name evidence="9" type="ORF">NMOB1V02_LOCUS8814</name>
</gene>
<feature type="region of interest" description="Disordered" evidence="7">
    <location>
        <begin position="128"/>
        <end position="168"/>
    </location>
</feature>